<dbReference type="SUPFAM" id="SSF109604">
    <property type="entry name" value="HD-domain/PDEase-like"/>
    <property type="match status" value="1"/>
</dbReference>
<comment type="catalytic activity">
    <reaction evidence="1">
        <text>a 2'-deoxyribonucleoside 5'-phosphate + H2O = a 2'-deoxyribonucleoside + phosphate</text>
        <dbReference type="Rhea" id="RHEA:36167"/>
        <dbReference type="ChEBI" id="CHEBI:15377"/>
        <dbReference type="ChEBI" id="CHEBI:18274"/>
        <dbReference type="ChEBI" id="CHEBI:43474"/>
        <dbReference type="ChEBI" id="CHEBI:65317"/>
        <dbReference type="EC" id="3.1.3.89"/>
    </reaction>
</comment>
<dbReference type="Pfam" id="PF13023">
    <property type="entry name" value="HD_3"/>
    <property type="match status" value="1"/>
</dbReference>
<dbReference type="InterPro" id="IPR003607">
    <property type="entry name" value="HD/PDEase_dom"/>
</dbReference>
<comment type="cofactor">
    <cofactor evidence="3">
        <name>Co(2+)</name>
        <dbReference type="ChEBI" id="CHEBI:48828"/>
    </cofactor>
</comment>
<keyword evidence="6" id="KW-0479">Metal-binding</keyword>
<organism evidence="9 10">
    <name type="scientific">Desulfovibrio litoralis DSM 11393</name>
    <dbReference type="NCBI Taxonomy" id="1121455"/>
    <lineage>
        <taxon>Bacteria</taxon>
        <taxon>Pseudomonadati</taxon>
        <taxon>Thermodesulfobacteriota</taxon>
        <taxon>Desulfovibrionia</taxon>
        <taxon>Desulfovibrionales</taxon>
        <taxon>Desulfovibrionaceae</taxon>
        <taxon>Desulfovibrio</taxon>
    </lineage>
</organism>
<evidence type="ECO:0000313" key="9">
    <source>
        <dbReference type="EMBL" id="SHN54892.1"/>
    </source>
</evidence>
<protein>
    <recommendedName>
        <fullName evidence="5">5'-deoxynucleotidase</fullName>
        <ecNumber evidence="5">3.1.3.89</ecNumber>
    </recommendedName>
</protein>
<dbReference type="GO" id="GO:0002953">
    <property type="term" value="F:5'-deoxynucleotidase activity"/>
    <property type="evidence" value="ECO:0007669"/>
    <property type="project" value="UniProtKB-EC"/>
</dbReference>
<feature type="domain" description="HD/PDEase" evidence="8">
    <location>
        <begin position="32"/>
        <end position="143"/>
    </location>
</feature>
<evidence type="ECO:0000256" key="7">
    <source>
        <dbReference type="ARBA" id="ARBA00022801"/>
    </source>
</evidence>
<dbReference type="EMBL" id="FRDI01000003">
    <property type="protein sequence ID" value="SHN54892.1"/>
    <property type="molecule type" value="Genomic_DNA"/>
</dbReference>
<dbReference type="GO" id="GO:0046872">
    <property type="term" value="F:metal ion binding"/>
    <property type="evidence" value="ECO:0007669"/>
    <property type="project" value="UniProtKB-KW"/>
</dbReference>
<evidence type="ECO:0000256" key="6">
    <source>
        <dbReference type="ARBA" id="ARBA00022723"/>
    </source>
</evidence>
<comment type="cofactor">
    <cofactor evidence="2">
        <name>Mn(2+)</name>
        <dbReference type="ChEBI" id="CHEBI:29035"/>
    </cofactor>
</comment>
<dbReference type="InterPro" id="IPR039356">
    <property type="entry name" value="YfbR/HDDC2"/>
</dbReference>
<comment type="subunit">
    <text evidence="4">Homodimer.</text>
</comment>
<dbReference type="InterPro" id="IPR006674">
    <property type="entry name" value="HD_domain"/>
</dbReference>
<gene>
    <name evidence="9" type="ORF">SAMN02745728_00600</name>
</gene>
<evidence type="ECO:0000256" key="2">
    <source>
        <dbReference type="ARBA" id="ARBA00001936"/>
    </source>
</evidence>
<evidence type="ECO:0000313" key="10">
    <source>
        <dbReference type="Proteomes" id="UP000186469"/>
    </source>
</evidence>
<dbReference type="GO" id="GO:0005737">
    <property type="term" value="C:cytoplasm"/>
    <property type="evidence" value="ECO:0007669"/>
    <property type="project" value="TreeGrafter"/>
</dbReference>
<evidence type="ECO:0000256" key="5">
    <source>
        <dbReference type="ARBA" id="ARBA00012964"/>
    </source>
</evidence>
<keyword evidence="7 9" id="KW-0378">Hydrolase</keyword>
<dbReference type="RefSeq" id="WP_072696301.1">
    <property type="nucleotide sequence ID" value="NZ_FRDI01000003.1"/>
</dbReference>
<accession>A0A1M7S9B8</accession>
<reference evidence="9 10" key="1">
    <citation type="submission" date="2016-12" db="EMBL/GenBank/DDBJ databases">
        <authorList>
            <person name="Song W.-J."/>
            <person name="Kurnit D.M."/>
        </authorList>
    </citation>
    <scope>NUCLEOTIDE SEQUENCE [LARGE SCALE GENOMIC DNA]</scope>
    <source>
        <strain evidence="9 10">DSM 11393</strain>
    </source>
</reference>
<evidence type="ECO:0000256" key="4">
    <source>
        <dbReference type="ARBA" id="ARBA00011738"/>
    </source>
</evidence>
<dbReference type="EC" id="3.1.3.89" evidence="5"/>
<dbReference type="SMART" id="SM00471">
    <property type="entry name" value="HDc"/>
    <property type="match status" value="1"/>
</dbReference>
<keyword evidence="10" id="KW-1185">Reference proteome</keyword>
<sequence length="196" mass="22685">MTKNNNDLVDFLFEAGMLRHTPRSGYAFLGSGKESVADHSFRVAIIGQSMALKLNANPLHTMQLCLYHDFHEARTGDLNYVNKLYAKIDADAAFKDAVKDQDLAKHLLPLWQELVENKTLEAQITHDADQLDLLLNLKREKDLGNTYAEAWAKCCIERLKLEYSIELAKDIMQRDHSAWWFEGQDMSWWERKGQRE</sequence>
<dbReference type="Proteomes" id="UP000186469">
    <property type="component" value="Unassembled WGS sequence"/>
</dbReference>
<dbReference type="STRING" id="1121455.SAMN02745728_00600"/>
<dbReference type="PANTHER" id="PTHR11845">
    <property type="entry name" value="5'-DEOXYNUCLEOTIDASE HDDC2"/>
    <property type="match status" value="1"/>
</dbReference>
<dbReference type="CDD" id="cd00077">
    <property type="entry name" value="HDc"/>
    <property type="match status" value="1"/>
</dbReference>
<proteinExistence type="predicted"/>
<evidence type="ECO:0000259" key="8">
    <source>
        <dbReference type="SMART" id="SM00471"/>
    </source>
</evidence>
<dbReference type="AlphaFoldDB" id="A0A1M7S9B8"/>
<dbReference type="OrthoDB" id="9786155at2"/>
<evidence type="ECO:0000256" key="3">
    <source>
        <dbReference type="ARBA" id="ARBA00001941"/>
    </source>
</evidence>
<evidence type="ECO:0000256" key="1">
    <source>
        <dbReference type="ARBA" id="ARBA00001638"/>
    </source>
</evidence>
<dbReference type="PANTHER" id="PTHR11845:SF13">
    <property type="entry name" value="5'-DEOXYNUCLEOTIDASE HDDC2"/>
    <property type="match status" value="1"/>
</dbReference>
<name>A0A1M7S9B8_9BACT</name>
<dbReference type="Gene3D" id="1.10.3210.10">
    <property type="entry name" value="Hypothetical protein af1432"/>
    <property type="match status" value="1"/>
</dbReference>